<accession>A0ABU3XYE0</accession>
<name>A0ABU3XYE0_9GAMM</name>
<dbReference type="Gene3D" id="3.40.50.1820">
    <property type="entry name" value="alpha/beta hydrolase"/>
    <property type="match status" value="1"/>
</dbReference>
<dbReference type="EMBL" id="JAWJUL010000146">
    <property type="protein sequence ID" value="MDV3442938.1"/>
    <property type="molecule type" value="Genomic_DNA"/>
</dbReference>
<protein>
    <submittedName>
        <fullName evidence="2">Alpha/beta fold hydrolase</fullName>
    </submittedName>
</protein>
<evidence type="ECO:0000313" key="3">
    <source>
        <dbReference type="Proteomes" id="UP001273935"/>
    </source>
</evidence>
<feature type="domain" description="Serine aminopeptidase S33" evidence="1">
    <location>
        <begin position="78"/>
        <end position="233"/>
    </location>
</feature>
<dbReference type="Pfam" id="PF12146">
    <property type="entry name" value="Hydrolase_4"/>
    <property type="match status" value="1"/>
</dbReference>
<dbReference type="RefSeq" id="WP_309040065.1">
    <property type="nucleotide sequence ID" value="NZ_CP133395.1"/>
</dbReference>
<evidence type="ECO:0000313" key="2">
    <source>
        <dbReference type="EMBL" id="MDV3442938.1"/>
    </source>
</evidence>
<gene>
    <name evidence="2" type="ORF">R0G64_26340</name>
</gene>
<reference evidence="2 3" key="1">
    <citation type="submission" date="2023-10" db="EMBL/GenBank/DDBJ databases">
        <title>Pseudomonas otitidis isolated from a paediatric patient with cystic fibrosis in Chile.</title>
        <authorList>
            <person name="Amsteins-Romero L."/>
            <person name="Opazo-Capurro A."/>
            <person name="Matus-Kohler M."/>
            <person name="Gonzalez-Rocha G."/>
        </authorList>
    </citation>
    <scope>NUCLEOTIDE SEQUENCE [LARGE SCALE GENOMIC DNA]</scope>
    <source>
        <strain evidence="2 3">P-714</strain>
    </source>
</reference>
<keyword evidence="3" id="KW-1185">Reference proteome</keyword>
<dbReference type="Proteomes" id="UP001273935">
    <property type="component" value="Unassembled WGS sequence"/>
</dbReference>
<dbReference type="GO" id="GO:0016787">
    <property type="term" value="F:hydrolase activity"/>
    <property type="evidence" value="ECO:0007669"/>
    <property type="project" value="UniProtKB-KW"/>
</dbReference>
<proteinExistence type="predicted"/>
<evidence type="ECO:0000259" key="1">
    <source>
        <dbReference type="Pfam" id="PF12146"/>
    </source>
</evidence>
<comment type="caution">
    <text evidence="2">The sequence shown here is derived from an EMBL/GenBank/DDBJ whole genome shotgun (WGS) entry which is preliminary data.</text>
</comment>
<dbReference type="PANTHER" id="PTHR22753">
    <property type="entry name" value="TRANSMEMBRANE PROTEIN 68"/>
    <property type="match status" value="1"/>
</dbReference>
<keyword evidence="2" id="KW-0378">Hydrolase</keyword>
<dbReference type="InterPro" id="IPR022742">
    <property type="entry name" value="Hydrolase_4"/>
</dbReference>
<dbReference type="SUPFAM" id="SSF53474">
    <property type="entry name" value="alpha/beta-Hydrolases"/>
    <property type="match status" value="1"/>
</dbReference>
<dbReference type="PANTHER" id="PTHR22753:SF14">
    <property type="entry name" value="MONOACYLGLYCEROL_DIACYLGLYCEROL O-ACYLTRANSFERASE"/>
    <property type="match status" value="1"/>
</dbReference>
<sequence>MPCRQSPSACWPRRTPRKACRPCWNAAPAPSRDAEAIAPLLILLPGLDGSGLLFEPLLQALDGRLDCEVLGYPTVAPQDYDSLVEWAEQQLPKDRPFILLGESFSGPVALKLALRRPPGLRALVLSCSFANRPRPGIALLLPLIRRMPLDAVPGWLLRFALLGANAPASTLAALRHSLSLAPPACLASRLHAVATVDLRARLGELQVPLLYLQARQDRLVPARAARAVAQRTRAFSLVRLDGPHALLQAHPLASADAIVAFSRLHLGVN</sequence>
<dbReference type="InterPro" id="IPR029058">
    <property type="entry name" value="AB_hydrolase_fold"/>
</dbReference>
<organism evidence="2 3">
    <name type="scientific">Metapseudomonas otitidis</name>
    <dbReference type="NCBI Taxonomy" id="319939"/>
    <lineage>
        <taxon>Bacteria</taxon>
        <taxon>Pseudomonadati</taxon>
        <taxon>Pseudomonadota</taxon>
        <taxon>Gammaproteobacteria</taxon>
        <taxon>Pseudomonadales</taxon>
        <taxon>Pseudomonadaceae</taxon>
        <taxon>Metapseudomonas</taxon>
    </lineage>
</organism>